<protein>
    <submittedName>
        <fullName evidence="2">VOC family protein</fullName>
    </submittedName>
</protein>
<dbReference type="Proteomes" id="UP001056619">
    <property type="component" value="Chromosome"/>
</dbReference>
<dbReference type="EMBL" id="CP098494">
    <property type="protein sequence ID" value="USA60506.1"/>
    <property type="molecule type" value="Genomic_DNA"/>
</dbReference>
<sequence length="137" mass="14743">MKDKSLDDTDPALFSFVKLTVSDIDAATRFFVDAFGMTHADTVDTSAFREHMMTGRKGSATIVLFHWKDGRAIETGNGYGPVGMLTRDLDADLARAVKAGAIQKGETVSFGPARIAFVLTPDGHEIEMMQMAAKAAA</sequence>
<dbReference type="RefSeq" id="WP_301641547.1">
    <property type="nucleotide sequence ID" value="NZ_CP098494.1"/>
</dbReference>
<organism evidence="2 3">
    <name type="scientific">Qipengyuania citrea</name>
    <dbReference type="NCBI Taxonomy" id="225971"/>
    <lineage>
        <taxon>Bacteria</taxon>
        <taxon>Pseudomonadati</taxon>
        <taxon>Pseudomonadota</taxon>
        <taxon>Alphaproteobacteria</taxon>
        <taxon>Sphingomonadales</taxon>
        <taxon>Erythrobacteraceae</taxon>
        <taxon>Qipengyuania</taxon>
    </lineage>
</organism>
<keyword evidence="3" id="KW-1185">Reference proteome</keyword>
<dbReference type="PROSITE" id="PS51819">
    <property type="entry name" value="VOC"/>
    <property type="match status" value="1"/>
</dbReference>
<evidence type="ECO:0000259" key="1">
    <source>
        <dbReference type="PROSITE" id="PS51819"/>
    </source>
</evidence>
<gene>
    <name evidence="2" type="ORF">NCF85_10360</name>
</gene>
<dbReference type="CDD" id="cd06587">
    <property type="entry name" value="VOC"/>
    <property type="match status" value="1"/>
</dbReference>
<dbReference type="InterPro" id="IPR037523">
    <property type="entry name" value="VOC_core"/>
</dbReference>
<dbReference type="InterPro" id="IPR004360">
    <property type="entry name" value="Glyas_Fos-R_dOase_dom"/>
</dbReference>
<dbReference type="SUPFAM" id="SSF54593">
    <property type="entry name" value="Glyoxalase/Bleomycin resistance protein/Dihydroxybiphenyl dioxygenase"/>
    <property type="match status" value="1"/>
</dbReference>
<evidence type="ECO:0000313" key="3">
    <source>
        <dbReference type="Proteomes" id="UP001056619"/>
    </source>
</evidence>
<feature type="domain" description="VOC" evidence="1">
    <location>
        <begin position="13"/>
        <end position="131"/>
    </location>
</feature>
<dbReference type="Gene3D" id="3.10.180.10">
    <property type="entry name" value="2,3-Dihydroxybiphenyl 1,2-Dioxygenase, domain 1"/>
    <property type="match status" value="1"/>
</dbReference>
<evidence type="ECO:0000313" key="2">
    <source>
        <dbReference type="EMBL" id="USA60506.1"/>
    </source>
</evidence>
<dbReference type="Pfam" id="PF00903">
    <property type="entry name" value="Glyoxalase"/>
    <property type="match status" value="1"/>
</dbReference>
<dbReference type="InterPro" id="IPR029068">
    <property type="entry name" value="Glyas_Bleomycin-R_OHBP_Dase"/>
</dbReference>
<reference evidence="2 3" key="1">
    <citation type="submission" date="2022-06" db="EMBL/GenBank/DDBJ databases">
        <authorList>
            <person name="Liu G."/>
        </authorList>
    </citation>
    <scope>NUCLEOTIDE SEQUENCE [LARGE SCALE GENOMIC DNA]</scope>
    <source>
        <strain evidence="2 3">E4</strain>
    </source>
</reference>
<accession>A0ABY4U6P5</accession>
<proteinExistence type="predicted"/>
<name>A0ABY4U6P5_9SPHN</name>